<dbReference type="InterPro" id="IPR036010">
    <property type="entry name" value="2Fe-2S_ferredoxin-like_sf"/>
</dbReference>
<keyword evidence="2" id="KW-0001">2Fe-2S</keyword>
<proteinExistence type="predicted"/>
<dbReference type="PANTHER" id="PTHR47354">
    <property type="entry name" value="NADH OXIDOREDUCTASE HCR"/>
    <property type="match status" value="1"/>
</dbReference>
<dbReference type="GO" id="GO:0051537">
    <property type="term" value="F:2 iron, 2 sulfur cluster binding"/>
    <property type="evidence" value="ECO:0007669"/>
    <property type="project" value="UniProtKB-KW"/>
</dbReference>
<dbReference type="CDD" id="cd06185">
    <property type="entry name" value="PDR_like"/>
    <property type="match status" value="1"/>
</dbReference>
<dbReference type="STRING" id="169427.SAMN05192548_10258"/>
<dbReference type="InterPro" id="IPR050415">
    <property type="entry name" value="MRET"/>
</dbReference>
<dbReference type="PRINTS" id="PR00409">
    <property type="entry name" value="PHDIOXRDTASE"/>
</dbReference>
<dbReference type="InterPro" id="IPR001433">
    <property type="entry name" value="OxRdtase_FAD/NAD-bd"/>
</dbReference>
<dbReference type="SUPFAM" id="SSF52343">
    <property type="entry name" value="Ferredoxin reductase-like, C-terminal NADP-linked domain"/>
    <property type="match status" value="1"/>
</dbReference>
<accession>A0A1M6T136</accession>
<dbReference type="PROSITE" id="PS00197">
    <property type="entry name" value="2FE2S_FER_1"/>
    <property type="match status" value="1"/>
</dbReference>
<reference evidence="9 10" key="1">
    <citation type="submission" date="2016-11" db="EMBL/GenBank/DDBJ databases">
        <authorList>
            <person name="Jaros S."/>
            <person name="Januszkiewicz K."/>
            <person name="Wedrychowicz H."/>
        </authorList>
    </citation>
    <scope>NUCLEOTIDE SEQUENCE [LARGE SCALE GENOMIC DNA]</scope>
    <source>
        <strain evidence="9 10">LMG 20594</strain>
    </source>
</reference>
<keyword evidence="6" id="KW-0411">Iron-sulfur</keyword>
<organism evidence="9 10">
    <name type="scientific">Paraburkholderia terricola</name>
    <dbReference type="NCBI Taxonomy" id="169427"/>
    <lineage>
        <taxon>Bacteria</taxon>
        <taxon>Pseudomonadati</taxon>
        <taxon>Pseudomonadota</taxon>
        <taxon>Betaproteobacteria</taxon>
        <taxon>Burkholderiales</taxon>
        <taxon>Burkholderiaceae</taxon>
        <taxon>Paraburkholderia</taxon>
    </lineage>
</organism>
<feature type="domain" description="2Fe-2S ferredoxin-type" evidence="7">
    <location>
        <begin position="235"/>
        <end position="320"/>
    </location>
</feature>
<sequence length="320" mass="34137">MESLSALPLLVCAVNREAIDIASFELARLDGGQLPAVEPGAHVDVHISPQMVRQYSICDSARADGRYVIAVKREPVSRGGSSFMHANVHVGDTLLVGHPRNKFPLSGGASRHVLVAGGIGITPLISMARHLASRGDQFHLHYFARSREHAAFVDDLSAPNLRGDVTFHFGCSPSETTEQARAIASARDAGDHLYVCGPGPFMDLVCTCANSWPDGSVHVEYFAGATVPAGDTQSFEVEIASTGQVLQVPPERTLVDVLHESGLDVPVSCTQGFCGTCITRVLDGVPDHNDLCLSDDDKAANNCMTPCVSRSKSPRLVLDL</sequence>
<name>A0A1M6T136_9BURK</name>
<dbReference type="CDD" id="cd00207">
    <property type="entry name" value="fer2"/>
    <property type="match status" value="1"/>
</dbReference>
<dbReference type="GO" id="GO:0046872">
    <property type="term" value="F:metal ion binding"/>
    <property type="evidence" value="ECO:0007669"/>
    <property type="project" value="UniProtKB-KW"/>
</dbReference>
<keyword evidence="9" id="KW-0808">Transferase</keyword>
<dbReference type="Gene3D" id="2.40.30.10">
    <property type="entry name" value="Translation factors"/>
    <property type="match status" value="1"/>
</dbReference>
<evidence type="ECO:0000256" key="1">
    <source>
        <dbReference type="ARBA" id="ARBA00022630"/>
    </source>
</evidence>
<evidence type="ECO:0000256" key="2">
    <source>
        <dbReference type="ARBA" id="ARBA00022714"/>
    </source>
</evidence>
<dbReference type="GO" id="GO:0032259">
    <property type="term" value="P:methylation"/>
    <property type="evidence" value="ECO:0007669"/>
    <property type="project" value="UniProtKB-KW"/>
</dbReference>
<evidence type="ECO:0000259" key="7">
    <source>
        <dbReference type="PROSITE" id="PS51085"/>
    </source>
</evidence>
<dbReference type="AlphaFoldDB" id="A0A1M6T136"/>
<dbReference type="GO" id="GO:0016491">
    <property type="term" value="F:oxidoreductase activity"/>
    <property type="evidence" value="ECO:0007669"/>
    <property type="project" value="UniProtKB-KW"/>
</dbReference>
<dbReference type="RefSeq" id="WP_073430571.1">
    <property type="nucleotide sequence ID" value="NZ_CADFGY010000027.1"/>
</dbReference>
<protein>
    <submittedName>
        <fullName evidence="9">Vanillate O-demethylase ferredoxin subunit</fullName>
    </submittedName>
</protein>
<keyword evidence="4" id="KW-0560">Oxidoreductase</keyword>
<dbReference type="SUPFAM" id="SSF63380">
    <property type="entry name" value="Riboflavin synthase domain-like"/>
    <property type="match status" value="1"/>
</dbReference>
<dbReference type="OrthoDB" id="544091at2"/>
<keyword evidence="3" id="KW-0479">Metal-binding</keyword>
<dbReference type="Pfam" id="PF00175">
    <property type="entry name" value="NAD_binding_1"/>
    <property type="match status" value="1"/>
</dbReference>
<dbReference type="PROSITE" id="PS51085">
    <property type="entry name" value="2FE2S_FER_2"/>
    <property type="match status" value="1"/>
</dbReference>
<keyword evidence="9" id="KW-0489">Methyltransferase</keyword>
<dbReference type="InterPro" id="IPR017938">
    <property type="entry name" value="Riboflavin_synthase-like_b-brl"/>
</dbReference>
<dbReference type="Proteomes" id="UP000184395">
    <property type="component" value="Unassembled WGS sequence"/>
</dbReference>
<dbReference type="Pfam" id="PF00111">
    <property type="entry name" value="Fer2"/>
    <property type="match status" value="1"/>
</dbReference>
<dbReference type="Gene3D" id="3.40.50.80">
    <property type="entry name" value="Nucleotide-binding domain of ferredoxin-NADP reductase (FNR) module"/>
    <property type="match status" value="1"/>
</dbReference>
<gene>
    <name evidence="9" type="ORF">SAMN05192548_10258</name>
</gene>
<evidence type="ECO:0000256" key="6">
    <source>
        <dbReference type="ARBA" id="ARBA00023014"/>
    </source>
</evidence>
<dbReference type="InterPro" id="IPR006058">
    <property type="entry name" value="2Fe2S_fd_BS"/>
</dbReference>
<dbReference type="InterPro" id="IPR012675">
    <property type="entry name" value="Beta-grasp_dom_sf"/>
</dbReference>
<evidence type="ECO:0000259" key="8">
    <source>
        <dbReference type="PROSITE" id="PS51384"/>
    </source>
</evidence>
<dbReference type="GO" id="GO:0008168">
    <property type="term" value="F:methyltransferase activity"/>
    <property type="evidence" value="ECO:0007669"/>
    <property type="project" value="UniProtKB-KW"/>
</dbReference>
<keyword evidence="5" id="KW-0408">Iron</keyword>
<evidence type="ECO:0000256" key="3">
    <source>
        <dbReference type="ARBA" id="ARBA00022723"/>
    </source>
</evidence>
<dbReference type="InterPro" id="IPR017927">
    <property type="entry name" value="FAD-bd_FR_type"/>
</dbReference>
<feature type="domain" description="FAD-binding FR-type" evidence="8">
    <location>
        <begin position="4"/>
        <end position="106"/>
    </location>
</feature>
<keyword evidence="1" id="KW-0285">Flavoprotein</keyword>
<dbReference type="PROSITE" id="PS51384">
    <property type="entry name" value="FAD_FR"/>
    <property type="match status" value="1"/>
</dbReference>
<dbReference type="SUPFAM" id="SSF54292">
    <property type="entry name" value="2Fe-2S ferredoxin-like"/>
    <property type="match status" value="1"/>
</dbReference>
<dbReference type="InterPro" id="IPR039261">
    <property type="entry name" value="FNR_nucleotide-bd"/>
</dbReference>
<evidence type="ECO:0000313" key="9">
    <source>
        <dbReference type="EMBL" id="SHK50695.1"/>
    </source>
</evidence>
<dbReference type="Gene3D" id="3.10.20.30">
    <property type="match status" value="1"/>
</dbReference>
<evidence type="ECO:0000256" key="4">
    <source>
        <dbReference type="ARBA" id="ARBA00023002"/>
    </source>
</evidence>
<evidence type="ECO:0000256" key="5">
    <source>
        <dbReference type="ARBA" id="ARBA00023004"/>
    </source>
</evidence>
<evidence type="ECO:0000313" key="10">
    <source>
        <dbReference type="Proteomes" id="UP000184395"/>
    </source>
</evidence>
<dbReference type="InterPro" id="IPR001041">
    <property type="entry name" value="2Fe-2S_ferredoxin-type"/>
</dbReference>
<dbReference type="EMBL" id="FRAB01000025">
    <property type="protein sequence ID" value="SHK50695.1"/>
    <property type="molecule type" value="Genomic_DNA"/>
</dbReference>
<dbReference type="PANTHER" id="PTHR47354:SF1">
    <property type="entry name" value="CARNITINE MONOOXYGENASE REDUCTASE SUBUNIT"/>
    <property type="match status" value="1"/>
</dbReference>